<evidence type="ECO:0000313" key="2">
    <source>
        <dbReference type="EMBL" id="SPF31564.1"/>
    </source>
</evidence>
<evidence type="ECO:0000313" key="3">
    <source>
        <dbReference type="Proteomes" id="UP000238701"/>
    </source>
</evidence>
<dbReference type="EMBL" id="OMOD01000002">
    <property type="protein sequence ID" value="SPF31564.1"/>
    <property type="molecule type" value="Genomic_DNA"/>
</dbReference>
<feature type="transmembrane region" description="Helical" evidence="1">
    <location>
        <begin position="9"/>
        <end position="29"/>
    </location>
</feature>
<keyword evidence="1" id="KW-0812">Transmembrane</keyword>
<accession>A0A2U3JVX8</accession>
<reference evidence="3" key="1">
    <citation type="submission" date="2018-02" db="EMBL/GenBank/DDBJ databases">
        <authorList>
            <person name="Hausmann B."/>
        </authorList>
    </citation>
    <scope>NUCLEOTIDE SEQUENCE [LARGE SCALE GENOMIC DNA]</scope>
    <source>
        <strain evidence="3">Peat soil MAG SbA1</strain>
    </source>
</reference>
<evidence type="ECO:0000256" key="1">
    <source>
        <dbReference type="SAM" id="Phobius"/>
    </source>
</evidence>
<dbReference type="AlphaFoldDB" id="A0A2U3JVX8"/>
<dbReference type="Proteomes" id="UP000238701">
    <property type="component" value="Unassembled WGS sequence"/>
</dbReference>
<keyword evidence="1" id="KW-0472">Membrane</keyword>
<name>A0A2U3JVX8_9BACT</name>
<proteinExistence type="predicted"/>
<dbReference type="OrthoDB" id="9838154at2"/>
<gene>
    <name evidence="2" type="ORF">SBA1_100020</name>
</gene>
<organism evidence="2 3">
    <name type="scientific">Candidatus Sulfotelmatobacter kueseliae</name>
    <dbReference type="NCBI Taxonomy" id="2042962"/>
    <lineage>
        <taxon>Bacteria</taxon>
        <taxon>Pseudomonadati</taxon>
        <taxon>Acidobacteriota</taxon>
        <taxon>Terriglobia</taxon>
        <taxon>Terriglobales</taxon>
        <taxon>Candidatus Korobacteraceae</taxon>
        <taxon>Candidatus Sulfotelmatobacter</taxon>
    </lineage>
</organism>
<sequence>MASFTKSQIGIAVGTASLLVLVFVGYLWWLSNQGPVLARSEEHDPLTGLHVSIKLNPLRDRATEHAANNFLRELRDGHCDELLAKWEHDYHKKYARFICKSETQHPLLSWQLVDWEDAPPFIILHYRGKRLSNAGPDQPGVDQDLFTLTMENKGAEWDVTKYDAMY</sequence>
<keyword evidence="1" id="KW-1133">Transmembrane helix</keyword>
<protein>
    <submittedName>
        <fullName evidence="2">Uncharacterized protein</fullName>
    </submittedName>
</protein>